<feature type="transmembrane region" description="Helical" evidence="1">
    <location>
        <begin position="191"/>
        <end position="214"/>
    </location>
</feature>
<feature type="domain" description="DUF5808" evidence="3">
    <location>
        <begin position="325"/>
        <end position="350"/>
    </location>
</feature>
<dbReference type="Proteomes" id="UP000710815">
    <property type="component" value="Unassembled WGS sequence"/>
</dbReference>
<feature type="transmembrane region" description="Helical" evidence="1">
    <location>
        <begin position="235"/>
        <end position="255"/>
    </location>
</feature>
<dbReference type="InterPro" id="IPR012867">
    <property type="entry name" value="DUF1648"/>
</dbReference>
<dbReference type="Pfam" id="PF07853">
    <property type="entry name" value="DUF1648"/>
    <property type="match status" value="1"/>
</dbReference>
<comment type="caution">
    <text evidence="4">The sequence shown here is derived from an EMBL/GenBank/DDBJ whole genome shotgun (WGS) entry which is preliminary data.</text>
</comment>
<evidence type="ECO:0000313" key="4">
    <source>
        <dbReference type="EMBL" id="MCH9276458.1"/>
    </source>
</evidence>
<feature type="transmembrane region" description="Helical" evidence="1">
    <location>
        <begin position="349"/>
        <end position="370"/>
    </location>
</feature>
<keyword evidence="1" id="KW-1133">Transmembrane helix</keyword>
<reference evidence="4 5" key="1">
    <citation type="journal article" date="2021" name="Environ. Microbiol.">
        <title>Genetic insights into the dark matter of the mammalian gut microbiota through targeted genome reconstruction.</title>
        <authorList>
            <person name="Lugli G.A."/>
            <person name="Alessandri G."/>
            <person name="Milani C."/>
            <person name="Viappiani A."/>
            <person name="Fontana F."/>
            <person name="Tarracchini C."/>
            <person name="Mancabelli L."/>
            <person name="Argentini C."/>
            <person name="Ruiz L."/>
            <person name="Margolles A."/>
            <person name="van Sinderen D."/>
            <person name="Turroni F."/>
            <person name="Ventura M."/>
        </authorList>
    </citation>
    <scope>NUCLEOTIDE SEQUENCE [LARGE SCALE GENOMIC DNA]</scope>
    <source>
        <strain evidence="4 5">MA1</strain>
    </source>
</reference>
<keyword evidence="5" id="KW-1185">Reference proteome</keyword>
<feature type="transmembrane region" description="Helical" evidence="1">
    <location>
        <begin position="261"/>
        <end position="283"/>
    </location>
</feature>
<feature type="domain" description="DUF1648" evidence="2">
    <location>
        <begin position="154"/>
        <end position="196"/>
    </location>
</feature>
<keyword evidence="1" id="KW-0472">Membrane</keyword>
<dbReference type="PANTHER" id="PTHR37810:SF9">
    <property type="entry name" value="MEMBRANE PROTEIN"/>
    <property type="match status" value="1"/>
</dbReference>
<dbReference type="InterPro" id="IPR043831">
    <property type="entry name" value="DUF5808"/>
</dbReference>
<organism evidence="4 5">
    <name type="scientific">Bifidobacterium amazonense</name>
    <dbReference type="NCBI Taxonomy" id="2809027"/>
    <lineage>
        <taxon>Bacteria</taxon>
        <taxon>Bacillati</taxon>
        <taxon>Actinomycetota</taxon>
        <taxon>Actinomycetes</taxon>
        <taxon>Bifidobacteriales</taxon>
        <taxon>Bifidobacteriaceae</taxon>
        <taxon>Bifidobacterium</taxon>
    </lineage>
</organism>
<proteinExistence type="predicted"/>
<accession>A0ABS9VWH3</accession>
<evidence type="ECO:0000259" key="3">
    <source>
        <dbReference type="Pfam" id="PF19124"/>
    </source>
</evidence>
<evidence type="ECO:0000313" key="5">
    <source>
        <dbReference type="Proteomes" id="UP000710815"/>
    </source>
</evidence>
<dbReference type="EMBL" id="JAFEJT020000040">
    <property type="protein sequence ID" value="MCH9276458.1"/>
    <property type="molecule type" value="Genomic_DNA"/>
</dbReference>
<name>A0ABS9VWH3_9BIFI</name>
<dbReference type="Pfam" id="PF19124">
    <property type="entry name" value="DUF5808"/>
    <property type="match status" value="1"/>
</dbReference>
<feature type="transmembrane region" description="Helical" evidence="1">
    <location>
        <begin position="59"/>
        <end position="82"/>
    </location>
</feature>
<evidence type="ECO:0000259" key="2">
    <source>
        <dbReference type="Pfam" id="PF07853"/>
    </source>
</evidence>
<keyword evidence="1" id="KW-0812">Transmembrane</keyword>
<evidence type="ECO:0000256" key="1">
    <source>
        <dbReference type="SAM" id="Phobius"/>
    </source>
</evidence>
<feature type="transmembrane region" description="Helical" evidence="1">
    <location>
        <begin position="6"/>
        <end position="29"/>
    </location>
</feature>
<feature type="transmembrane region" description="Helical" evidence="1">
    <location>
        <begin position="148"/>
        <end position="168"/>
    </location>
</feature>
<gene>
    <name evidence="4" type="ORF">JS533_009300</name>
</gene>
<reference evidence="4 5" key="2">
    <citation type="journal article" date="2021" name="Syst. Appl. Microbiol.">
        <title>Phylogenetic classification of ten novel species belonging to the genus Bifidobacterium comprising B. phasiani sp. nov., B. pongonis sp. nov., B. saguinibicoloris sp. nov., B. colobi sp. nov., B. simiiventris sp. nov., B. santillanense sp. nov., B. miconis sp. nov., B. amazonense sp. nov., B. pluvialisilvae sp. nov., and B. miconisargentati sp. nov.</title>
        <authorList>
            <person name="Lugli G.A."/>
            <person name="Calvete-Torre I."/>
            <person name="Alessandri G."/>
            <person name="Milani C."/>
            <person name="Turroni F."/>
            <person name="Laiolo P."/>
            <person name="Ossiprandi M.C."/>
            <person name="Margolles A."/>
            <person name="Ruiz L."/>
            <person name="Ventura M."/>
        </authorList>
    </citation>
    <scope>NUCLEOTIDE SEQUENCE [LARGE SCALE GENOMIC DNA]</scope>
    <source>
        <strain evidence="4 5">MA1</strain>
    </source>
</reference>
<protein>
    <submittedName>
        <fullName evidence="4">DUF5808 domain-containing protein</fullName>
    </submittedName>
</protein>
<feature type="transmembrane region" description="Helical" evidence="1">
    <location>
        <begin position="88"/>
        <end position="109"/>
    </location>
</feature>
<sequence>MNDTDMAMNVTLGMTFLLPVLVTVSLTAVPWITDRREAFGVTVPSAAHADPNIRRLKIVFSWVTAASGIIAGMISLAVWHWLGVEPALWTISIASVALTLIGFAAQQICRRATIAIKERRGWRADTDRRAAIIGEHDNPEPVSLTWEWLHVAALAVTVAVGVFGYARMPERVAIHENMAGQIDGWADKSPWLILMAVPGQAIVAVVLAAAHAMIVYSKKPIDPDHPATTGFAYGAFARVLSVYTLVIGLLVAGWMGLGVQLAAIAMILAVVALTSALVIGVYYGQNGSRTYAGAAHDVGADGTDDDTMPSDDDRHWIAGVFYVNRNDPAVIVPKRFGVGWTVNCARPSVWIAAVALILAAIAVAVLPVLLA</sequence>
<dbReference type="PANTHER" id="PTHR37810">
    <property type="entry name" value="IMMUNITY PROTEIN SDPI"/>
    <property type="match status" value="1"/>
</dbReference>
<dbReference type="RefSeq" id="WP_241514141.1">
    <property type="nucleotide sequence ID" value="NZ_JAFEJT020000040.1"/>
</dbReference>